<evidence type="ECO:0000256" key="1">
    <source>
        <dbReference type="ARBA" id="ARBA00009991"/>
    </source>
</evidence>
<dbReference type="InterPro" id="IPR007471">
    <property type="entry name" value="N-end_Aminoacyl_Trfase_N"/>
</dbReference>
<evidence type="ECO:0000256" key="3">
    <source>
        <dbReference type="ARBA" id="ARBA00022679"/>
    </source>
</evidence>
<reference evidence="8" key="1">
    <citation type="submission" date="2013-04" db="EMBL/GenBank/DDBJ databases">
        <authorList>
            <person name="Qu J."/>
            <person name="Murali S.C."/>
            <person name="Bandaranaike D."/>
            <person name="Bellair M."/>
            <person name="Blankenburg K."/>
            <person name="Chao H."/>
            <person name="Dinh H."/>
            <person name="Doddapaneni H."/>
            <person name="Downs B."/>
            <person name="Dugan-Rocha S."/>
            <person name="Elkadiri S."/>
            <person name="Gnanaolivu R.D."/>
            <person name="Hernandez B."/>
            <person name="Javaid M."/>
            <person name="Jayaseelan J.C."/>
            <person name="Lee S."/>
            <person name="Li M."/>
            <person name="Ming W."/>
            <person name="Munidasa M."/>
            <person name="Muniz J."/>
            <person name="Nguyen L."/>
            <person name="Ongeri F."/>
            <person name="Osuji N."/>
            <person name="Pu L.-L."/>
            <person name="Puazo M."/>
            <person name="Qu C."/>
            <person name="Quiroz J."/>
            <person name="Raj R."/>
            <person name="Weissenberger G."/>
            <person name="Xin Y."/>
            <person name="Zou X."/>
            <person name="Han Y."/>
            <person name="Richards S."/>
            <person name="Worley K."/>
            <person name="Muzny D."/>
            <person name="Gibbs R."/>
        </authorList>
    </citation>
    <scope>NUCLEOTIDE SEQUENCE</scope>
    <source>
        <strain evidence="8">Sampled in the wild</strain>
    </source>
</reference>
<organism evidence="8 9">
    <name type="scientific">Ladona fulva</name>
    <name type="common">Scarce chaser dragonfly</name>
    <name type="synonym">Libellula fulva</name>
    <dbReference type="NCBI Taxonomy" id="123851"/>
    <lineage>
        <taxon>Eukaryota</taxon>
        <taxon>Metazoa</taxon>
        <taxon>Ecdysozoa</taxon>
        <taxon>Arthropoda</taxon>
        <taxon>Hexapoda</taxon>
        <taxon>Insecta</taxon>
        <taxon>Pterygota</taxon>
        <taxon>Palaeoptera</taxon>
        <taxon>Odonata</taxon>
        <taxon>Epiprocta</taxon>
        <taxon>Anisoptera</taxon>
        <taxon>Libelluloidea</taxon>
        <taxon>Libellulidae</taxon>
        <taxon>Ladona</taxon>
    </lineage>
</organism>
<dbReference type="Proteomes" id="UP000792457">
    <property type="component" value="Unassembled WGS sequence"/>
</dbReference>
<keyword evidence="3" id="KW-0808">Transferase</keyword>
<dbReference type="PIRSF" id="PIRSF037207">
    <property type="entry name" value="ATE1_euk"/>
    <property type="match status" value="1"/>
</dbReference>
<dbReference type="EMBL" id="KZ309483">
    <property type="protein sequence ID" value="KAG8238973.1"/>
    <property type="molecule type" value="Genomic_DNA"/>
</dbReference>
<dbReference type="Pfam" id="PF04376">
    <property type="entry name" value="ATE_N"/>
    <property type="match status" value="1"/>
</dbReference>
<dbReference type="InterPro" id="IPR007472">
    <property type="entry name" value="N-end_Aminoacyl_Trfase_C"/>
</dbReference>
<dbReference type="GO" id="GO:0004057">
    <property type="term" value="F:arginyl-tRNA--protein transferase activity"/>
    <property type="evidence" value="ECO:0007669"/>
    <property type="project" value="UniProtKB-EC"/>
</dbReference>
<sequence length="271" mass="32262">MEDEYVSVFHFFKNKESVGRCGYCNSRNTLYKNDMWAYYLTSLDYQHLIDRGWRRSGRYMYKPINEKTCCPMYTIRCDVEKFRISKSQKKVLKIINDFLSKGKLEQDLYKKKNEEWKLFLENGEGGIPAPYNIMDLNKNKFETNTSPAEHVPSIKFYYMGYYIHSCPKMKYKGNFSPSYLLCPETYTWHAIEKCLPKLEVSKYSRLEEDPCKCDEDELTDLRKVVVNYRGAEMHYNSYRSINPDPEDDEIFRLYAKIIGSKCAPHMLYVKI</sequence>
<name>A0A8K0KRB5_LADFU</name>
<comment type="similarity">
    <text evidence="1">Belongs to the R-transferase family.</text>
</comment>
<dbReference type="AlphaFoldDB" id="A0A8K0KRB5"/>
<dbReference type="EC" id="2.3.2.8" evidence="2"/>
<feature type="domain" description="N-end rule aminoacyl transferase C-terminal" evidence="7">
    <location>
        <begin position="152"/>
        <end position="182"/>
    </location>
</feature>
<evidence type="ECO:0000259" key="6">
    <source>
        <dbReference type="Pfam" id="PF04376"/>
    </source>
</evidence>
<dbReference type="PANTHER" id="PTHR21367:SF1">
    <property type="entry name" value="ARGINYL-TRNA--PROTEIN TRANSFERASE 1"/>
    <property type="match status" value="1"/>
</dbReference>
<evidence type="ECO:0000256" key="5">
    <source>
        <dbReference type="ARBA" id="ARBA00023315"/>
    </source>
</evidence>
<dbReference type="InterPro" id="IPR030700">
    <property type="entry name" value="N-end_Aminoacyl_Trfase"/>
</dbReference>
<gene>
    <name evidence="8" type="ORF">J437_LFUL013955</name>
</gene>
<dbReference type="PANTHER" id="PTHR21367">
    <property type="entry name" value="ARGININE-TRNA-PROTEIN TRANSFERASE 1"/>
    <property type="match status" value="1"/>
</dbReference>
<dbReference type="OrthoDB" id="74183at2759"/>
<proteinExistence type="inferred from homology"/>
<keyword evidence="9" id="KW-1185">Reference proteome</keyword>
<reference evidence="8" key="2">
    <citation type="submission" date="2017-10" db="EMBL/GenBank/DDBJ databases">
        <title>Ladona fulva Genome sequencing and assembly.</title>
        <authorList>
            <person name="Murali S."/>
            <person name="Richards S."/>
            <person name="Bandaranaike D."/>
            <person name="Bellair M."/>
            <person name="Blankenburg K."/>
            <person name="Chao H."/>
            <person name="Dinh H."/>
            <person name="Doddapaneni H."/>
            <person name="Dugan-Rocha S."/>
            <person name="Elkadiri S."/>
            <person name="Gnanaolivu R."/>
            <person name="Hernandez B."/>
            <person name="Skinner E."/>
            <person name="Javaid M."/>
            <person name="Lee S."/>
            <person name="Li M."/>
            <person name="Ming W."/>
            <person name="Munidasa M."/>
            <person name="Muniz J."/>
            <person name="Nguyen L."/>
            <person name="Hughes D."/>
            <person name="Osuji N."/>
            <person name="Pu L.-L."/>
            <person name="Puazo M."/>
            <person name="Qu C."/>
            <person name="Quiroz J."/>
            <person name="Raj R."/>
            <person name="Weissenberger G."/>
            <person name="Xin Y."/>
            <person name="Zou X."/>
            <person name="Han Y."/>
            <person name="Worley K."/>
            <person name="Muzny D."/>
            <person name="Gibbs R."/>
        </authorList>
    </citation>
    <scope>NUCLEOTIDE SEQUENCE</scope>
    <source>
        <strain evidence="8">Sampled in the wild</strain>
    </source>
</reference>
<evidence type="ECO:0000256" key="2">
    <source>
        <dbReference type="ARBA" id="ARBA00012025"/>
    </source>
</evidence>
<dbReference type="Pfam" id="PF04377">
    <property type="entry name" value="ATE_C"/>
    <property type="match status" value="1"/>
</dbReference>
<dbReference type="GO" id="GO:0005737">
    <property type="term" value="C:cytoplasm"/>
    <property type="evidence" value="ECO:0007669"/>
    <property type="project" value="TreeGrafter"/>
</dbReference>
<protein>
    <recommendedName>
        <fullName evidence="2">arginyltransferase</fullName>
        <ecNumber evidence="2">2.3.2.8</ecNumber>
    </recommendedName>
</protein>
<comment type="caution">
    <text evidence="8">The sequence shown here is derived from an EMBL/GenBank/DDBJ whole genome shotgun (WGS) entry which is preliminary data.</text>
</comment>
<keyword evidence="4" id="KW-0833">Ubl conjugation pathway</keyword>
<keyword evidence="5" id="KW-0012">Acyltransferase</keyword>
<evidence type="ECO:0000256" key="4">
    <source>
        <dbReference type="ARBA" id="ARBA00022786"/>
    </source>
</evidence>
<feature type="domain" description="N-end aminoacyl transferase N-terminal" evidence="6">
    <location>
        <begin position="20"/>
        <end position="90"/>
    </location>
</feature>
<evidence type="ECO:0000313" key="9">
    <source>
        <dbReference type="Proteomes" id="UP000792457"/>
    </source>
</evidence>
<evidence type="ECO:0000259" key="7">
    <source>
        <dbReference type="Pfam" id="PF04377"/>
    </source>
</evidence>
<accession>A0A8K0KRB5</accession>
<dbReference type="InterPro" id="IPR017137">
    <property type="entry name" value="Arg-tRNA-P_Trfase_1_euk"/>
</dbReference>
<evidence type="ECO:0000313" key="8">
    <source>
        <dbReference type="EMBL" id="KAG8238973.1"/>
    </source>
</evidence>